<organism evidence="4 5">
    <name type="scientific">Phreatobacter stygius</name>
    <dbReference type="NCBI Taxonomy" id="1940610"/>
    <lineage>
        <taxon>Bacteria</taxon>
        <taxon>Pseudomonadati</taxon>
        <taxon>Pseudomonadota</taxon>
        <taxon>Alphaproteobacteria</taxon>
        <taxon>Hyphomicrobiales</taxon>
        <taxon>Phreatobacteraceae</taxon>
        <taxon>Phreatobacter</taxon>
    </lineage>
</organism>
<accession>A0A4D7AP23</accession>
<evidence type="ECO:0000256" key="2">
    <source>
        <dbReference type="ARBA" id="ARBA00008520"/>
    </source>
</evidence>
<dbReference type="EMBL" id="CP039690">
    <property type="protein sequence ID" value="QCI62914.1"/>
    <property type="molecule type" value="Genomic_DNA"/>
</dbReference>
<evidence type="ECO:0000256" key="1">
    <source>
        <dbReference type="ARBA" id="ARBA00004418"/>
    </source>
</evidence>
<evidence type="ECO:0000313" key="5">
    <source>
        <dbReference type="Proteomes" id="UP000298781"/>
    </source>
</evidence>
<dbReference type="KEGG" id="pstg:E8M01_00820"/>
<name>A0A4D7AP23_9HYPH</name>
<reference evidence="4 5" key="1">
    <citation type="submission" date="2019-04" db="EMBL/GenBank/DDBJ databases">
        <title>Phreatobacter aquaticus sp. nov.</title>
        <authorList>
            <person name="Choi A."/>
        </authorList>
    </citation>
    <scope>NUCLEOTIDE SEQUENCE [LARGE SCALE GENOMIC DNA]</scope>
    <source>
        <strain evidence="4 5">KCTC 52518</strain>
    </source>
</reference>
<dbReference type="Pfam" id="PF01547">
    <property type="entry name" value="SBP_bac_1"/>
    <property type="match status" value="1"/>
</dbReference>
<dbReference type="AlphaFoldDB" id="A0A4D7AP23"/>
<dbReference type="InterPro" id="IPR050490">
    <property type="entry name" value="Bact_solute-bd_prot1"/>
</dbReference>
<dbReference type="PROSITE" id="PS51318">
    <property type="entry name" value="TAT"/>
    <property type="match status" value="1"/>
</dbReference>
<dbReference type="PANTHER" id="PTHR43649">
    <property type="entry name" value="ARABINOSE-BINDING PROTEIN-RELATED"/>
    <property type="match status" value="1"/>
</dbReference>
<dbReference type="InterPro" id="IPR006059">
    <property type="entry name" value="SBP"/>
</dbReference>
<dbReference type="GO" id="GO:0042597">
    <property type="term" value="C:periplasmic space"/>
    <property type="evidence" value="ECO:0007669"/>
    <property type="project" value="UniProtKB-SubCell"/>
</dbReference>
<comment type="similarity">
    <text evidence="2">Belongs to the bacterial solute-binding protein 1 family.</text>
</comment>
<evidence type="ECO:0000256" key="3">
    <source>
        <dbReference type="ARBA" id="ARBA00022764"/>
    </source>
</evidence>
<dbReference type="InterPro" id="IPR006311">
    <property type="entry name" value="TAT_signal"/>
</dbReference>
<dbReference type="OrthoDB" id="9770625at2"/>
<dbReference type="SUPFAM" id="SSF53850">
    <property type="entry name" value="Periplasmic binding protein-like II"/>
    <property type="match status" value="1"/>
</dbReference>
<proteinExistence type="inferred from homology"/>
<dbReference type="Proteomes" id="UP000298781">
    <property type="component" value="Chromosome"/>
</dbReference>
<sequence>MTMTRRTEPGGLDRRRLITAAGATAAATMLGAPVVRAQGKKTLRFLNTETSIDSIRALRVACAEYERQFGTRVVVDSVPLDDAFTKVTTSLRGGQPYDIATFAFVGHVLILASEGQLMPLTELTSKRQWGPKILFPIKNEVYWYPYDYNLAWIYYRKDLYEAKGLSVPKTWADMLKNSQALTADGRSGALFPIGSNGATNWLSPGFMWAEGVKLFDDKWNVIIDNAEMAPKVTRYLDFFAELYKTMPSGSSQASFGEVLSNFSSDKLGHTAYAGRIIEALERNSPALASKYGIMPYMDSKGAAKAVNHGYDGWVVLKTGNSDESMKFMSWFTENHYINFLHTAPLHFQPPRLDVYEDERWRAHPLIEKHKDAVETMRGFITDKSMILTSIDTEGPEPDLRPGKVFEAFVVPEMLQNRVLKNMSSADALKAAAEKMRKVVA</sequence>
<gene>
    <name evidence="4" type="ORF">E8M01_00820</name>
</gene>
<dbReference type="PANTHER" id="PTHR43649:SF12">
    <property type="entry name" value="DIACETYLCHITOBIOSE BINDING PROTEIN DASA"/>
    <property type="match status" value="1"/>
</dbReference>
<keyword evidence="5" id="KW-1185">Reference proteome</keyword>
<dbReference type="Gene3D" id="3.40.190.10">
    <property type="entry name" value="Periplasmic binding protein-like II"/>
    <property type="match status" value="1"/>
</dbReference>
<keyword evidence="3" id="KW-0574">Periplasm</keyword>
<evidence type="ECO:0000313" key="4">
    <source>
        <dbReference type="EMBL" id="QCI62914.1"/>
    </source>
</evidence>
<protein>
    <submittedName>
        <fullName evidence="4">Extracellular solute-binding protein</fullName>
    </submittedName>
</protein>
<comment type="subcellular location">
    <subcellularLocation>
        <location evidence="1">Periplasm</location>
    </subcellularLocation>
</comment>